<proteinExistence type="predicted"/>
<dbReference type="PROSITE" id="PS50082">
    <property type="entry name" value="WD_REPEATS_2"/>
    <property type="match status" value="4"/>
</dbReference>
<dbReference type="FunCoup" id="Q01EB8">
    <property type="interactions" value="1465"/>
</dbReference>
<dbReference type="PANTHER" id="PTHR19858">
    <property type="entry name" value="WD40 REPEAT PROTEIN"/>
    <property type="match status" value="1"/>
</dbReference>
<dbReference type="GO" id="GO:0000462">
    <property type="term" value="P:maturation of SSU-rRNA from tricistronic rRNA transcript (SSU-rRNA, 5.8S rRNA, LSU-rRNA)"/>
    <property type="evidence" value="ECO:0007669"/>
    <property type="project" value="TreeGrafter"/>
</dbReference>
<evidence type="ECO:0000313" key="4">
    <source>
        <dbReference type="EMBL" id="CAL52335.2"/>
    </source>
</evidence>
<dbReference type="SUPFAM" id="SSF50998">
    <property type="entry name" value="Quinoprotein alcohol dehydrogenase-like"/>
    <property type="match status" value="1"/>
</dbReference>
<keyword evidence="5" id="KW-1185">Reference proteome</keyword>
<protein>
    <submittedName>
        <fullName evidence="4">WD40 repeat</fullName>
    </submittedName>
</protein>
<evidence type="ECO:0000313" key="5">
    <source>
        <dbReference type="Proteomes" id="UP000009170"/>
    </source>
</evidence>
<feature type="repeat" description="WD" evidence="3">
    <location>
        <begin position="311"/>
        <end position="352"/>
    </location>
</feature>
<keyword evidence="2" id="KW-0677">Repeat</keyword>
<reference evidence="4 5" key="2">
    <citation type="journal article" date="2014" name="BMC Genomics">
        <title>An improved genome of the model marine alga Ostreococcus tauri unfolds by assessing Illumina de novo assemblies.</title>
        <authorList>
            <person name="Blanc-Mathieu R."/>
            <person name="Verhelst B."/>
            <person name="Derelle E."/>
            <person name="Rombauts S."/>
            <person name="Bouget F.Y."/>
            <person name="Carre I."/>
            <person name="Chateau A."/>
            <person name="Eyre-Walker A."/>
            <person name="Grimsley N."/>
            <person name="Moreau H."/>
            <person name="Piegu B."/>
            <person name="Rivals E."/>
            <person name="Schackwitz W."/>
            <person name="Van de Peer Y."/>
            <person name="Piganeau G."/>
        </authorList>
    </citation>
    <scope>NUCLEOTIDE SEQUENCE [LARGE SCALE GENOMIC DNA]</scope>
    <source>
        <strain evidence="5">OTTH 0595 / CCAP 157/2 / RCC745</strain>
    </source>
</reference>
<gene>
    <name evidence="4" type="ORF">OT_ostta02g02490</name>
</gene>
<comment type="caution">
    <text evidence="4">The sequence shown here is derived from an EMBL/GenBank/DDBJ whole genome shotgun (WGS) entry which is preliminary data.</text>
</comment>
<dbReference type="GO" id="GO:0000028">
    <property type="term" value="P:ribosomal small subunit assembly"/>
    <property type="evidence" value="ECO:0007669"/>
    <property type="project" value="TreeGrafter"/>
</dbReference>
<keyword evidence="1 3" id="KW-0853">WD repeat</keyword>
<dbReference type="EMBL" id="CAID01000002">
    <property type="protein sequence ID" value="CAL52335.2"/>
    <property type="molecule type" value="Genomic_DNA"/>
</dbReference>
<dbReference type="SUPFAM" id="SSF50978">
    <property type="entry name" value="WD40 repeat-like"/>
    <property type="match status" value="1"/>
</dbReference>
<dbReference type="InParanoid" id="Q01EB8"/>
<dbReference type="RefSeq" id="XP_003075063.1">
    <property type="nucleotide sequence ID" value="XM_003075015.1"/>
</dbReference>
<dbReference type="PROSITE" id="PS00678">
    <property type="entry name" value="WD_REPEATS_1"/>
    <property type="match status" value="1"/>
</dbReference>
<dbReference type="Proteomes" id="UP000009170">
    <property type="component" value="Unassembled WGS sequence"/>
</dbReference>
<dbReference type="AlphaFoldDB" id="Q01EB8"/>
<evidence type="ECO:0000256" key="3">
    <source>
        <dbReference type="PROSITE-ProRule" id="PRU00221"/>
    </source>
</evidence>
<dbReference type="InterPro" id="IPR011047">
    <property type="entry name" value="Quinoprotein_ADH-like_sf"/>
</dbReference>
<dbReference type="OrthoDB" id="3142434at2759"/>
<organism evidence="4 5">
    <name type="scientific">Ostreococcus tauri</name>
    <name type="common">Marine green alga</name>
    <dbReference type="NCBI Taxonomy" id="70448"/>
    <lineage>
        <taxon>Eukaryota</taxon>
        <taxon>Viridiplantae</taxon>
        <taxon>Chlorophyta</taxon>
        <taxon>Mamiellophyceae</taxon>
        <taxon>Mamiellales</taxon>
        <taxon>Bathycoccaceae</taxon>
        <taxon>Ostreococcus</taxon>
    </lineage>
</organism>
<dbReference type="PROSITE" id="PS50294">
    <property type="entry name" value="WD_REPEATS_REGION"/>
    <property type="match status" value="1"/>
</dbReference>
<dbReference type="KEGG" id="ota:OT_ostta02g02490"/>
<reference evidence="5" key="1">
    <citation type="journal article" date="2006" name="Proc. Natl. Acad. Sci. U.S.A.">
        <title>Genome analysis of the smallest free-living eukaryote Ostreococcus tauri unveils many unique features.</title>
        <authorList>
            <person name="Derelle E."/>
            <person name="Ferraz C."/>
            <person name="Rombauts S."/>
            <person name="Rouze P."/>
            <person name="Worden A.Z."/>
            <person name="Robbens S."/>
            <person name="Partensky F."/>
            <person name="Degroeve S."/>
            <person name="Echeynie S."/>
            <person name="Cooke R."/>
            <person name="Saeys Y."/>
            <person name="Wuyts J."/>
            <person name="Jabbari K."/>
            <person name="Bowler C."/>
            <person name="Panaud O."/>
            <person name="Piegu B."/>
            <person name="Ball S.G."/>
            <person name="Ral J.-P."/>
            <person name="Bouget F.-Y."/>
            <person name="Piganeau G."/>
            <person name="De Baets B."/>
            <person name="Picard A."/>
            <person name="Delseny M."/>
            <person name="Demaille J."/>
            <person name="Van de Peer Y."/>
            <person name="Moreau H."/>
        </authorList>
    </citation>
    <scope>NUCLEOTIDE SEQUENCE [LARGE SCALE GENOMIC DNA]</scope>
    <source>
        <strain evidence="5">OTTH 0595 / CCAP 157/2 / RCC745</strain>
    </source>
</reference>
<dbReference type="InterPro" id="IPR027145">
    <property type="entry name" value="PWP2"/>
</dbReference>
<dbReference type="CDD" id="cd00200">
    <property type="entry name" value="WD40"/>
    <property type="match status" value="1"/>
</dbReference>
<feature type="repeat" description="WD" evidence="3">
    <location>
        <begin position="353"/>
        <end position="385"/>
    </location>
</feature>
<dbReference type="Gene3D" id="2.130.10.10">
    <property type="entry name" value="YVTN repeat-like/Quinoprotein amine dehydrogenase"/>
    <property type="match status" value="3"/>
</dbReference>
<accession>Q01EB8</accession>
<dbReference type="STRING" id="70448.Q01EB8"/>
<dbReference type="InterPro" id="IPR001680">
    <property type="entry name" value="WD40_rpt"/>
</dbReference>
<dbReference type="GeneID" id="9835628"/>
<feature type="repeat" description="WD" evidence="3">
    <location>
        <begin position="439"/>
        <end position="478"/>
    </location>
</feature>
<evidence type="ECO:0000256" key="1">
    <source>
        <dbReference type="ARBA" id="ARBA00022574"/>
    </source>
</evidence>
<evidence type="ECO:0000256" key="2">
    <source>
        <dbReference type="ARBA" id="ARBA00022737"/>
    </source>
</evidence>
<dbReference type="Pfam" id="PF00400">
    <property type="entry name" value="WD40"/>
    <property type="match status" value="3"/>
</dbReference>
<feature type="repeat" description="WD" evidence="3">
    <location>
        <begin position="479"/>
        <end position="520"/>
    </location>
</feature>
<dbReference type="GO" id="GO:0034388">
    <property type="term" value="C:Pwp2p-containing subcomplex of 90S preribosome"/>
    <property type="evidence" value="ECO:0007669"/>
    <property type="project" value="TreeGrafter"/>
</dbReference>
<sequence length="779" mass="85698">MPDFKVQSILNAPYVPCATVYAQGRLFVSTGGAISDIDTRVSTSGRTFVSGTSYIKAFDIDVDGNLLAALDQGGNLLVFNTSTGKKVQQKNVKRPRKVKIISNANVNGIHIAVLCEELIEIWQMSSSKSLGSMMRAFVDKGTFTSFAGKNQLGWFMAHGSNLQQLYWYAESEGYQSMSFGEYFTPVALAFSDETNAIGVNHDGTLLLWSLAQVNIDGFIHLSKLTRHQKLIVDDKVECAAFNTTATHLAAVSPSGILKLFETRSAEQVEKHIFGFRIQHCCFDTMTDCLALIGRERVVVWESGSESFKLDIRNEAASVNCVSLSLEGNNLVTGSHSGIINLWNIRASLCVATFIEHKSVVSSVKHLQSGNVFVSAGYDGTVRAYDTVRLRSFRVFTSPFDSRFNEVAIDESGEIVCASAIDSCQILLWSFKSAQLLDVLSGHTGVISSLRFSTGFIVSGSWDNTVRVWDMERSEHNCQLLPHTREVLAVAVAPGKRQLVAAVMGQQLLIWNFQNNQMLGSADYSRDTLGDRGVSANFVSLQYNSSETLLFASSSDANLCVYDSHDFVLLKKYTSQPSASLSTQNNVGQLVYSAGSDTWGLIAEEGVHIYKYEGENGNHGRTHLSEDTSLSNVLGAWQRKDFNSVIHSAILLSKNTSLLMAVLYNTPIQEQKVFLCGHSGVVTQDFLTVCKELLSVSEHLEYFLMIILKVISTSHDSETDTKQLKQLSIEIDRKQGGLGRTTSTNLGTLNFLCTAKNFTRAVLPRTITTFSEQSTLSFLS</sequence>
<name>Q01EB8_OSTTA</name>
<dbReference type="InterPro" id="IPR019775">
    <property type="entry name" value="WD40_repeat_CS"/>
</dbReference>
<dbReference type="GO" id="GO:0032040">
    <property type="term" value="C:small-subunit processome"/>
    <property type="evidence" value="ECO:0007669"/>
    <property type="project" value="TreeGrafter"/>
</dbReference>
<dbReference type="InterPro" id="IPR015943">
    <property type="entry name" value="WD40/YVTN_repeat-like_dom_sf"/>
</dbReference>
<dbReference type="InterPro" id="IPR036322">
    <property type="entry name" value="WD40_repeat_dom_sf"/>
</dbReference>
<dbReference type="SMART" id="SM00320">
    <property type="entry name" value="WD40"/>
    <property type="match status" value="8"/>
</dbReference>
<dbReference type="PANTHER" id="PTHR19858:SF0">
    <property type="entry name" value="PERIODIC TRYPTOPHAN PROTEIN 2 HOMOLOG"/>
    <property type="match status" value="1"/>
</dbReference>